<evidence type="ECO:0000259" key="3">
    <source>
        <dbReference type="PROSITE" id="PS50930"/>
    </source>
</evidence>
<feature type="modified residue" description="4-aspartylphosphate" evidence="1">
    <location>
        <position position="63"/>
    </location>
</feature>
<dbReference type="InterPro" id="IPR046947">
    <property type="entry name" value="LytR-like"/>
</dbReference>
<sequence>MTVLRVFIADDEAPARLRLRALLSDIEAELPNRVVGEAANGEDALALLAALPAAEAADVALIDIRMPGMDGVELASRLAALPRPPVLVFCTAYDQYAVRAFELQATDYLMKPVRAARLLDALRRVPERQAGASADPGGGRSQLSCSERGRILLVPVADILYLRAELKYVTARTGEREYLLEESLAALEQEFPRRFVRIHRNCLVARDAVAGFEHVRDGADGHWSVVLKGLDERLPVSRRQWAQVRAEFADIRTAER</sequence>
<dbReference type="RefSeq" id="WP_008064510.1">
    <property type="nucleotide sequence ID" value="NZ_AFHG01000059.1"/>
</dbReference>
<dbReference type="SMART" id="SM00448">
    <property type="entry name" value="REC"/>
    <property type="match status" value="1"/>
</dbReference>
<dbReference type="eggNOG" id="COG3279">
    <property type="taxonomic scope" value="Bacteria"/>
</dbReference>
<feature type="domain" description="HTH LytTR-type" evidence="3">
    <location>
        <begin position="143"/>
        <end position="250"/>
    </location>
</feature>
<keyword evidence="1" id="KW-0597">Phosphoprotein</keyword>
<proteinExistence type="predicted"/>
<feature type="domain" description="Response regulatory" evidence="2">
    <location>
        <begin position="5"/>
        <end position="126"/>
    </location>
</feature>
<evidence type="ECO:0000259" key="2">
    <source>
        <dbReference type="PROSITE" id="PS50110"/>
    </source>
</evidence>
<dbReference type="SUPFAM" id="SSF52172">
    <property type="entry name" value="CheY-like"/>
    <property type="match status" value="1"/>
</dbReference>
<reference evidence="4 5" key="1">
    <citation type="journal article" date="2011" name="J. Bacteriol.">
        <title>Genome sequence of Methyloversatilis universalis FAM5T, a methylotrophic representative of the order Rhodocyclales.</title>
        <authorList>
            <person name="Kittichotirat W."/>
            <person name="Good N.M."/>
            <person name="Hall R."/>
            <person name="Bringel F."/>
            <person name="Lajus A."/>
            <person name="Medigue C."/>
            <person name="Smalley N.E."/>
            <person name="Beck D."/>
            <person name="Bumgarner R."/>
            <person name="Vuilleumier S."/>
            <person name="Kalyuzhnaya M.G."/>
        </authorList>
    </citation>
    <scope>NUCLEOTIDE SEQUENCE [LARGE SCALE GENOMIC DNA]</scope>
    <source>
        <strain evidence="5">ATCC BAA-1314 / JCM 13912 / FAM5</strain>
    </source>
</reference>
<comment type="caution">
    <text evidence="4">The sequence shown here is derived from an EMBL/GenBank/DDBJ whole genome shotgun (WGS) entry which is preliminary data.</text>
</comment>
<dbReference type="SMART" id="SM00850">
    <property type="entry name" value="LytTR"/>
    <property type="match status" value="1"/>
</dbReference>
<dbReference type="Proteomes" id="UP000005019">
    <property type="component" value="Unassembled WGS sequence"/>
</dbReference>
<dbReference type="InterPro" id="IPR007492">
    <property type="entry name" value="LytTR_DNA-bd_dom"/>
</dbReference>
<dbReference type="PROSITE" id="PS50110">
    <property type="entry name" value="RESPONSE_REGULATORY"/>
    <property type="match status" value="1"/>
</dbReference>
<dbReference type="GO" id="GO:0003677">
    <property type="term" value="F:DNA binding"/>
    <property type="evidence" value="ECO:0007669"/>
    <property type="project" value="InterPro"/>
</dbReference>
<evidence type="ECO:0000313" key="5">
    <source>
        <dbReference type="Proteomes" id="UP000005019"/>
    </source>
</evidence>
<dbReference type="Pfam" id="PF04397">
    <property type="entry name" value="LytTR"/>
    <property type="match status" value="1"/>
</dbReference>
<evidence type="ECO:0000256" key="1">
    <source>
        <dbReference type="PROSITE-ProRule" id="PRU00169"/>
    </source>
</evidence>
<gene>
    <name evidence="4" type="ORF">METUNv1_03841</name>
</gene>
<dbReference type="EMBL" id="AFHG01000059">
    <property type="protein sequence ID" value="EGK69875.1"/>
    <property type="molecule type" value="Genomic_DNA"/>
</dbReference>
<dbReference type="Gene3D" id="3.40.50.2300">
    <property type="match status" value="1"/>
</dbReference>
<dbReference type="InterPro" id="IPR011006">
    <property type="entry name" value="CheY-like_superfamily"/>
</dbReference>
<dbReference type="Pfam" id="PF00072">
    <property type="entry name" value="Response_reg"/>
    <property type="match status" value="1"/>
</dbReference>
<name>F5RHP4_METUF</name>
<dbReference type="InterPro" id="IPR001789">
    <property type="entry name" value="Sig_transdc_resp-reg_receiver"/>
</dbReference>
<accession>F5RHP4</accession>
<dbReference type="STRING" id="1000565.METUNv1_03841"/>
<dbReference type="GO" id="GO:0000156">
    <property type="term" value="F:phosphorelay response regulator activity"/>
    <property type="evidence" value="ECO:0007669"/>
    <property type="project" value="InterPro"/>
</dbReference>
<organism evidence="4 5">
    <name type="scientific">Methyloversatilis universalis (strain ATCC BAA-1314 / DSM 25237 / JCM 13912 / CCUG 52030 / FAM5)</name>
    <dbReference type="NCBI Taxonomy" id="1000565"/>
    <lineage>
        <taxon>Bacteria</taxon>
        <taxon>Pseudomonadati</taxon>
        <taxon>Pseudomonadota</taxon>
        <taxon>Betaproteobacteria</taxon>
        <taxon>Nitrosomonadales</taxon>
        <taxon>Sterolibacteriaceae</taxon>
        <taxon>Methyloversatilis</taxon>
    </lineage>
</organism>
<evidence type="ECO:0000313" key="4">
    <source>
        <dbReference type="EMBL" id="EGK69875.1"/>
    </source>
</evidence>
<dbReference type="PROSITE" id="PS50930">
    <property type="entry name" value="HTH_LYTTR"/>
    <property type="match status" value="1"/>
</dbReference>
<dbReference type="PANTHER" id="PTHR37299">
    <property type="entry name" value="TRANSCRIPTIONAL REGULATOR-RELATED"/>
    <property type="match status" value="1"/>
</dbReference>
<dbReference type="PANTHER" id="PTHR37299:SF1">
    <property type="entry name" value="STAGE 0 SPORULATION PROTEIN A HOMOLOG"/>
    <property type="match status" value="1"/>
</dbReference>
<protein>
    <submittedName>
        <fullName evidence="4">Two component system response regulator LytR/AlgR family</fullName>
    </submittedName>
</protein>
<dbReference type="Gene3D" id="2.40.50.1020">
    <property type="entry name" value="LytTr DNA-binding domain"/>
    <property type="match status" value="1"/>
</dbReference>
<dbReference type="AlphaFoldDB" id="F5RHP4"/>
<keyword evidence="5" id="KW-1185">Reference proteome</keyword>